<evidence type="ECO:0000313" key="1">
    <source>
        <dbReference type="EMBL" id="PWG02039.1"/>
    </source>
</evidence>
<accession>A0A2U2J126</accession>
<dbReference type="Proteomes" id="UP000245916">
    <property type="component" value="Unassembled WGS sequence"/>
</dbReference>
<reference evidence="1 2" key="1">
    <citation type="submission" date="2018-05" db="EMBL/GenBank/DDBJ databases">
        <title>Genome of Sphingosinicella humi QZX222.</title>
        <authorList>
            <person name="Qiao Z."/>
            <person name="Wang G."/>
        </authorList>
    </citation>
    <scope>NUCLEOTIDE SEQUENCE [LARGE SCALE GENOMIC DNA]</scope>
    <source>
        <strain evidence="1 2">QZX222</strain>
    </source>
</reference>
<keyword evidence="2" id="KW-1185">Reference proteome</keyword>
<gene>
    <name evidence="1" type="ORF">DF286_03515</name>
</gene>
<evidence type="ECO:0000313" key="2">
    <source>
        <dbReference type="Proteomes" id="UP000245916"/>
    </source>
</evidence>
<organism evidence="1 2">
    <name type="scientific">Allosphingosinicella humi</name>
    <dbReference type="NCBI Taxonomy" id="2068657"/>
    <lineage>
        <taxon>Bacteria</taxon>
        <taxon>Pseudomonadati</taxon>
        <taxon>Pseudomonadota</taxon>
        <taxon>Alphaproteobacteria</taxon>
        <taxon>Sphingomonadales</taxon>
        <taxon>Sphingomonadaceae</taxon>
        <taxon>Allosphingosinicella</taxon>
    </lineage>
</organism>
<dbReference type="NCBIfam" id="TIGR02117">
    <property type="entry name" value="chp_urease_rgn"/>
    <property type="match status" value="1"/>
</dbReference>
<proteinExistence type="predicted"/>
<dbReference type="AlphaFoldDB" id="A0A2U2J126"/>
<dbReference type="Pfam" id="PF09601">
    <property type="entry name" value="DUF2459"/>
    <property type="match status" value="1"/>
</dbReference>
<name>A0A2U2J126_9SPHN</name>
<protein>
    <submittedName>
        <fullName evidence="1">TIGR02117 family protein</fullName>
    </submittedName>
</protein>
<dbReference type="EMBL" id="QFFF01000001">
    <property type="protein sequence ID" value="PWG02039.1"/>
    <property type="molecule type" value="Genomic_DNA"/>
</dbReference>
<sequence length="235" mass="26491">MATRATWWSVGHVALKALGVLLLVPLLYLLAVTVGGTLTANADWREPEEGVTLFIRTNGVHTWIMAPAVTPEMDWRALAPAADIKEPRLAGNYIAFGFGNRDFYLNTPTWADLTFKTAFAAAIGGGPSLIHVDHETDPVEDAYTRRLVVSHEEYRRLVRYIRDGFQLDEAGHSMPLLGRGYGWSDVFYESVRAYNFVRTCNEWTGEALRTAGIRMGVWTPLSQSIMWRLEREENE</sequence>
<comment type="caution">
    <text evidence="1">The sequence shown here is derived from an EMBL/GenBank/DDBJ whole genome shotgun (WGS) entry which is preliminary data.</text>
</comment>
<dbReference type="InterPro" id="IPR011727">
    <property type="entry name" value="CHP02117"/>
</dbReference>